<sequence length="77" mass="8529">EFAPFVTEKEWLTYPNKEAKGDGVKQHRDTVVQHAALVATMRLKVDPNLSFGPKACDAAFTMIAKEKFPDLSSSQCS</sequence>
<accession>A0ABN9PUT4</accession>
<comment type="caution">
    <text evidence="1">The sequence shown here is derived from an EMBL/GenBank/DDBJ whole genome shotgun (WGS) entry which is preliminary data.</text>
</comment>
<proteinExistence type="predicted"/>
<feature type="non-terminal residue" evidence="1">
    <location>
        <position position="77"/>
    </location>
</feature>
<evidence type="ECO:0000313" key="2">
    <source>
        <dbReference type="EMBL" id="CAK0811328.1"/>
    </source>
</evidence>
<name>A0ABN9PUT4_9DINO</name>
<gene>
    <name evidence="2" type="ORF">PCOR1329_LOCUS15965</name>
    <name evidence="1" type="ORF">PCOR1329_LOCUS6186</name>
</gene>
<feature type="non-terminal residue" evidence="1">
    <location>
        <position position="1"/>
    </location>
</feature>
<organism evidence="1 3">
    <name type="scientific">Prorocentrum cordatum</name>
    <dbReference type="NCBI Taxonomy" id="2364126"/>
    <lineage>
        <taxon>Eukaryota</taxon>
        <taxon>Sar</taxon>
        <taxon>Alveolata</taxon>
        <taxon>Dinophyceae</taxon>
        <taxon>Prorocentrales</taxon>
        <taxon>Prorocentraceae</taxon>
        <taxon>Prorocentrum</taxon>
    </lineage>
</organism>
<evidence type="ECO:0000313" key="3">
    <source>
        <dbReference type="Proteomes" id="UP001189429"/>
    </source>
</evidence>
<dbReference type="Proteomes" id="UP001189429">
    <property type="component" value="Unassembled WGS sequence"/>
</dbReference>
<evidence type="ECO:0000313" key="1">
    <source>
        <dbReference type="EMBL" id="CAK0796970.1"/>
    </source>
</evidence>
<dbReference type="EMBL" id="CAUYUJ010004873">
    <property type="protein sequence ID" value="CAK0811328.1"/>
    <property type="molecule type" value="Genomic_DNA"/>
</dbReference>
<keyword evidence="3" id="KW-1185">Reference proteome</keyword>
<reference evidence="1" key="1">
    <citation type="submission" date="2023-10" db="EMBL/GenBank/DDBJ databases">
        <authorList>
            <person name="Chen Y."/>
            <person name="Shah S."/>
            <person name="Dougan E. K."/>
            <person name="Thang M."/>
            <person name="Chan C."/>
        </authorList>
    </citation>
    <scope>NUCLEOTIDE SEQUENCE [LARGE SCALE GENOMIC DNA]</scope>
</reference>
<protein>
    <submittedName>
        <fullName evidence="1">Uncharacterized protein</fullName>
    </submittedName>
</protein>
<dbReference type="EMBL" id="CAUYUJ010001654">
    <property type="protein sequence ID" value="CAK0796970.1"/>
    <property type="molecule type" value="Genomic_DNA"/>
</dbReference>